<evidence type="ECO:0000313" key="2">
    <source>
        <dbReference type="Proteomes" id="UP000009183"/>
    </source>
</evidence>
<evidence type="ECO:0000313" key="1">
    <source>
        <dbReference type="EMBL" id="CCB47944.1"/>
    </source>
</evidence>
<dbReference type="InParanoid" id="F6H6Z5"/>
<gene>
    <name evidence="1" type="ordered locus">VIT_05s0077g00360</name>
</gene>
<proteinExistence type="predicted"/>
<keyword evidence="2" id="KW-1185">Reference proteome</keyword>
<name>F6H6Z5_VITVI</name>
<dbReference type="EMBL" id="FN595246">
    <property type="protein sequence ID" value="CCB47944.1"/>
    <property type="molecule type" value="Genomic_DNA"/>
</dbReference>
<dbReference type="PaxDb" id="29760-VIT_05s0077g00360.t01"/>
<reference evidence="2" key="1">
    <citation type="journal article" date="2007" name="Nature">
        <title>The grapevine genome sequence suggests ancestral hexaploidization in major angiosperm phyla.</title>
        <authorList>
            <consortium name="The French-Italian Public Consortium for Grapevine Genome Characterization."/>
            <person name="Jaillon O."/>
            <person name="Aury J.-M."/>
            <person name="Noel B."/>
            <person name="Policriti A."/>
            <person name="Clepet C."/>
            <person name="Casagrande A."/>
            <person name="Choisne N."/>
            <person name="Aubourg S."/>
            <person name="Vitulo N."/>
            <person name="Jubin C."/>
            <person name="Vezzi A."/>
            <person name="Legeai F."/>
            <person name="Hugueney P."/>
            <person name="Dasilva C."/>
            <person name="Horner D."/>
            <person name="Mica E."/>
            <person name="Jublot D."/>
            <person name="Poulain J."/>
            <person name="Bruyere C."/>
            <person name="Billault A."/>
            <person name="Segurens B."/>
            <person name="Gouyvenoux M."/>
            <person name="Ugarte E."/>
            <person name="Cattonaro F."/>
            <person name="Anthouard V."/>
            <person name="Vico V."/>
            <person name="Del Fabbro C."/>
            <person name="Alaux M."/>
            <person name="Di Gaspero G."/>
            <person name="Dumas V."/>
            <person name="Felice N."/>
            <person name="Paillard S."/>
            <person name="Juman I."/>
            <person name="Moroldo M."/>
            <person name="Scalabrin S."/>
            <person name="Canaguier A."/>
            <person name="Le Clainche I."/>
            <person name="Malacrida G."/>
            <person name="Durand E."/>
            <person name="Pesole G."/>
            <person name="Laucou V."/>
            <person name="Chatelet P."/>
            <person name="Merdinoglu D."/>
            <person name="Delledonne M."/>
            <person name="Pezzotti M."/>
            <person name="Lecharny A."/>
            <person name="Scarpelli C."/>
            <person name="Artiguenave F."/>
            <person name="Pe M.E."/>
            <person name="Valle G."/>
            <person name="Morgante M."/>
            <person name="Caboche M."/>
            <person name="Adam-Blondon A.-F."/>
            <person name="Weissenbach J."/>
            <person name="Quetier F."/>
            <person name="Wincker P."/>
        </authorList>
    </citation>
    <scope>NUCLEOTIDE SEQUENCE [LARGE SCALE GENOMIC DNA]</scope>
    <source>
        <strain evidence="2">cv. Pinot noir / PN40024</strain>
    </source>
</reference>
<dbReference type="AlphaFoldDB" id="F6H6Z5"/>
<sequence>MTAILIRCINVPKMDSKLRNGNGGY</sequence>
<protein>
    <submittedName>
        <fullName evidence="1">Uncharacterized protein</fullName>
    </submittedName>
</protein>
<accession>F6H6Z5</accession>
<dbReference type="HOGENOM" id="CLU_3419858_0_0_1"/>
<organism evidence="1 2">
    <name type="scientific">Vitis vinifera</name>
    <name type="common">Grape</name>
    <dbReference type="NCBI Taxonomy" id="29760"/>
    <lineage>
        <taxon>Eukaryota</taxon>
        <taxon>Viridiplantae</taxon>
        <taxon>Streptophyta</taxon>
        <taxon>Embryophyta</taxon>
        <taxon>Tracheophyta</taxon>
        <taxon>Spermatophyta</taxon>
        <taxon>Magnoliopsida</taxon>
        <taxon>eudicotyledons</taxon>
        <taxon>Gunneridae</taxon>
        <taxon>Pentapetalae</taxon>
        <taxon>rosids</taxon>
        <taxon>Vitales</taxon>
        <taxon>Vitaceae</taxon>
        <taxon>Viteae</taxon>
        <taxon>Vitis</taxon>
    </lineage>
</organism>
<dbReference type="Proteomes" id="UP000009183">
    <property type="component" value="Chromosome 5"/>
</dbReference>